<name>A0A1M6U1A7_SELRU</name>
<reference evidence="2 3" key="1">
    <citation type="submission" date="2016-11" db="EMBL/GenBank/DDBJ databases">
        <authorList>
            <person name="Jaros S."/>
            <person name="Januszkiewicz K."/>
            <person name="Wedrychowicz H."/>
        </authorList>
    </citation>
    <scope>NUCLEOTIDE SEQUENCE [LARGE SCALE GENOMIC DNA]</scope>
    <source>
        <strain evidence="2 3">HD4</strain>
    </source>
</reference>
<evidence type="ECO:0000313" key="2">
    <source>
        <dbReference type="EMBL" id="SHK63082.1"/>
    </source>
</evidence>
<proteinExistence type="predicted"/>
<dbReference type="Proteomes" id="UP000184263">
    <property type="component" value="Unassembled WGS sequence"/>
</dbReference>
<feature type="transmembrane region" description="Helical" evidence="1">
    <location>
        <begin position="7"/>
        <end position="29"/>
    </location>
</feature>
<accession>A0A1M6U1A7</accession>
<dbReference type="AlphaFoldDB" id="A0A1M6U1A7"/>
<feature type="transmembrane region" description="Helical" evidence="1">
    <location>
        <begin position="84"/>
        <end position="104"/>
    </location>
</feature>
<feature type="transmembrane region" description="Helical" evidence="1">
    <location>
        <begin position="296"/>
        <end position="315"/>
    </location>
</feature>
<dbReference type="EMBL" id="FRBC01000010">
    <property type="protein sequence ID" value="SHK63082.1"/>
    <property type="molecule type" value="Genomic_DNA"/>
</dbReference>
<feature type="transmembrane region" description="Helical" evidence="1">
    <location>
        <begin position="180"/>
        <end position="199"/>
    </location>
</feature>
<feature type="transmembrane region" description="Helical" evidence="1">
    <location>
        <begin position="398"/>
        <end position="416"/>
    </location>
</feature>
<keyword evidence="1" id="KW-0812">Transmembrane</keyword>
<feature type="transmembrane region" description="Helical" evidence="1">
    <location>
        <begin position="35"/>
        <end position="53"/>
    </location>
</feature>
<keyword evidence="1" id="KW-0472">Membrane</keyword>
<feature type="transmembrane region" description="Helical" evidence="1">
    <location>
        <begin position="226"/>
        <end position="250"/>
    </location>
</feature>
<protein>
    <submittedName>
        <fullName evidence="2">Putative MFS transporter, AGZA family, xanthine/uracil permease</fullName>
    </submittedName>
</protein>
<organism evidence="2 3">
    <name type="scientific">Selenomonas ruminantium</name>
    <dbReference type="NCBI Taxonomy" id="971"/>
    <lineage>
        <taxon>Bacteria</taxon>
        <taxon>Bacillati</taxon>
        <taxon>Bacillota</taxon>
        <taxon>Negativicutes</taxon>
        <taxon>Selenomonadales</taxon>
        <taxon>Selenomonadaceae</taxon>
        <taxon>Selenomonas</taxon>
    </lineage>
</organism>
<feature type="transmembrane region" description="Helical" evidence="1">
    <location>
        <begin position="116"/>
        <end position="137"/>
    </location>
</feature>
<evidence type="ECO:0000313" key="3">
    <source>
        <dbReference type="Proteomes" id="UP000184263"/>
    </source>
</evidence>
<feature type="transmembrane region" description="Helical" evidence="1">
    <location>
        <begin position="262"/>
        <end position="284"/>
    </location>
</feature>
<feature type="transmembrane region" description="Helical" evidence="1">
    <location>
        <begin position="322"/>
        <end position="340"/>
    </location>
</feature>
<gene>
    <name evidence="2" type="ORF">SAMN05216582_11035</name>
</gene>
<feature type="transmembrane region" description="Helical" evidence="1">
    <location>
        <begin position="157"/>
        <end position="173"/>
    </location>
</feature>
<feature type="transmembrane region" description="Helical" evidence="1">
    <location>
        <begin position="360"/>
        <end position="386"/>
    </location>
</feature>
<keyword evidence="1" id="KW-1133">Transmembrane helix</keyword>
<evidence type="ECO:0000256" key="1">
    <source>
        <dbReference type="SAM" id="Phobius"/>
    </source>
</evidence>
<sequence>MDFRRDLFAGVTMAMASLATFVAVASMLQLAGMDFAAGFTACVLLALAGMLLAAWRGHGIVLVPSLTVTGYLVFIAAVSHGLGWRGMLAISFSASLLGGGLWFCWPGAFKKGLPDFWLWGLKLALAVFLIALGLKMGRVVITSPWQVTMLGDAADPLMYWSLAGILLTLVLLAGKWQGALFTGMMATGLITFVEGFWVIPEAPCLLPEGLDKVAGQLAWPVAGDAVFFWVTVLSLLVMLSAIHGAVWAAWEDAAKIRKGVSFLFAMGSVAALCGVPPLVVSPVSAVKDEAVDKRRAAVIAAAVLASALFFEPVIAALADFPALLVPVLTGCGVSLLLTALQQCPLAEDEAVKRAELLTVMILVLLLPLTGNLATTVGAAIFGYVLFMSAIGRVRQIAGLFWLLGGIFVLYFIYGTLN</sequence>
<feature type="transmembrane region" description="Helical" evidence="1">
    <location>
        <begin position="60"/>
        <end position="78"/>
    </location>
</feature>